<accession>A0A2W4UUD3</accession>
<sequence length="364" mass="38097">MTVSTFVFLALGLVLLVAGAELLVKGASKLAATFGVSPLIIGLTVVAFGTSAPELAVSLNASFQGQADIALGNVVGSNICNVLLILGVASLIAPLKVAQQLVRLDVPIMIGVSVLLLLFGLDGQIGRSDGVIMFVGGLAYTAFLLYQSQQEKDQDVQNEYAKFGDRSLSATETAINAGLFIVGTAMLISGSQMLVKSAVSIAEFFGASPLIIGLTVIALGTSLPELATSVMASIRGERDIAVGNVIGSNIFNILVVMGLTSAVSETGVVVTASARAFDIPVMVAVAVMCLPIFFTDNEVSRCEGVLLLCYYVLYIGYLVANATNPEAVWVGWIGPVIVPLTLLMVGLLGWRTWSAVRRRRALKP</sequence>
<dbReference type="Gene3D" id="6.10.280.80">
    <property type="entry name" value="NCX, peripheral helical region"/>
    <property type="match status" value="1"/>
</dbReference>
<keyword evidence="4 5" id="KW-0472">Membrane</keyword>
<evidence type="ECO:0000256" key="5">
    <source>
        <dbReference type="SAM" id="Phobius"/>
    </source>
</evidence>
<dbReference type="Proteomes" id="UP000249354">
    <property type="component" value="Unassembled WGS sequence"/>
</dbReference>
<feature type="transmembrane region" description="Helical" evidence="5">
    <location>
        <begin position="272"/>
        <end position="293"/>
    </location>
</feature>
<feature type="transmembrane region" description="Helical" evidence="5">
    <location>
        <begin position="6"/>
        <end position="24"/>
    </location>
</feature>
<evidence type="ECO:0000256" key="4">
    <source>
        <dbReference type="ARBA" id="ARBA00023136"/>
    </source>
</evidence>
<comment type="subcellular location">
    <subcellularLocation>
        <location evidence="1">Membrane</location>
        <topology evidence="1">Multi-pass membrane protein</topology>
    </subcellularLocation>
</comment>
<dbReference type="AlphaFoldDB" id="A0A2W4UUD3"/>
<dbReference type="GO" id="GO:0008273">
    <property type="term" value="F:calcium, potassium:sodium antiporter activity"/>
    <property type="evidence" value="ECO:0007669"/>
    <property type="project" value="TreeGrafter"/>
</dbReference>
<protein>
    <submittedName>
        <fullName evidence="7">Sodium:calcium antiporter</fullName>
    </submittedName>
</protein>
<dbReference type="InterPro" id="IPR044880">
    <property type="entry name" value="NCX_ion-bd_dom_sf"/>
</dbReference>
<dbReference type="Gene3D" id="1.20.1420.30">
    <property type="entry name" value="NCX, central ion-binding region"/>
    <property type="match status" value="1"/>
</dbReference>
<evidence type="ECO:0000313" key="7">
    <source>
        <dbReference type="EMBL" id="PZO22847.1"/>
    </source>
</evidence>
<feature type="transmembrane region" description="Helical" evidence="5">
    <location>
        <begin position="104"/>
        <end position="121"/>
    </location>
</feature>
<name>A0A2W4UUD3_9CYAN</name>
<dbReference type="EMBL" id="QBMC01000006">
    <property type="protein sequence ID" value="PZO22847.1"/>
    <property type="molecule type" value="Genomic_DNA"/>
</dbReference>
<reference evidence="8" key="1">
    <citation type="submission" date="2018-04" db="EMBL/GenBank/DDBJ databases">
        <authorList>
            <person name="Cornet L."/>
        </authorList>
    </citation>
    <scope>NUCLEOTIDE SEQUENCE [LARGE SCALE GENOMIC DNA]</scope>
</reference>
<evidence type="ECO:0000256" key="1">
    <source>
        <dbReference type="ARBA" id="ARBA00004141"/>
    </source>
</evidence>
<keyword evidence="3 5" id="KW-1133">Transmembrane helix</keyword>
<dbReference type="InterPro" id="IPR004481">
    <property type="entry name" value="K/Na/Ca-exchanger"/>
</dbReference>
<evidence type="ECO:0000256" key="3">
    <source>
        <dbReference type="ARBA" id="ARBA00022989"/>
    </source>
</evidence>
<organism evidence="7 8">
    <name type="scientific">Leptolyngbya foveolarum</name>
    <dbReference type="NCBI Taxonomy" id="47253"/>
    <lineage>
        <taxon>Bacteria</taxon>
        <taxon>Bacillati</taxon>
        <taxon>Cyanobacteriota</taxon>
        <taxon>Cyanophyceae</taxon>
        <taxon>Leptolyngbyales</taxon>
        <taxon>Leptolyngbyaceae</taxon>
        <taxon>Leptolyngbya group</taxon>
        <taxon>Leptolyngbya</taxon>
    </lineage>
</organism>
<feature type="transmembrane region" description="Helical" evidence="5">
    <location>
        <begin position="167"/>
        <end position="188"/>
    </location>
</feature>
<feature type="transmembrane region" description="Helical" evidence="5">
    <location>
        <begin position="31"/>
        <end position="49"/>
    </location>
</feature>
<dbReference type="GO" id="GO:0006874">
    <property type="term" value="P:intracellular calcium ion homeostasis"/>
    <property type="evidence" value="ECO:0007669"/>
    <property type="project" value="TreeGrafter"/>
</dbReference>
<dbReference type="Pfam" id="PF01699">
    <property type="entry name" value="Na_Ca_ex"/>
    <property type="match status" value="2"/>
</dbReference>
<dbReference type="InterPro" id="IPR004837">
    <property type="entry name" value="NaCa_Exmemb"/>
</dbReference>
<reference evidence="7 8" key="2">
    <citation type="submission" date="2018-06" db="EMBL/GenBank/DDBJ databases">
        <title>Metagenomic assembly of (sub)arctic Cyanobacteria and their associated microbiome from non-axenic cultures.</title>
        <authorList>
            <person name="Baurain D."/>
        </authorList>
    </citation>
    <scope>NUCLEOTIDE SEQUENCE [LARGE SCALE GENOMIC DNA]</scope>
    <source>
        <strain evidence="7">ULC129bin1</strain>
    </source>
</reference>
<keyword evidence="2 5" id="KW-0812">Transmembrane</keyword>
<comment type="caution">
    <text evidence="7">The sequence shown here is derived from an EMBL/GenBank/DDBJ whole genome shotgun (WGS) entry which is preliminary data.</text>
</comment>
<feature type="domain" description="Sodium/calcium exchanger membrane region" evidence="6">
    <location>
        <begin position="177"/>
        <end position="318"/>
    </location>
</feature>
<proteinExistence type="predicted"/>
<feature type="domain" description="Sodium/calcium exchanger membrane region" evidence="6">
    <location>
        <begin position="6"/>
        <end position="145"/>
    </location>
</feature>
<evidence type="ECO:0000259" key="6">
    <source>
        <dbReference type="Pfam" id="PF01699"/>
    </source>
</evidence>
<dbReference type="GO" id="GO:0005262">
    <property type="term" value="F:calcium channel activity"/>
    <property type="evidence" value="ECO:0007669"/>
    <property type="project" value="TreeGrafter"/>
</dbReference>
<feature type="transmembrane region" description="Helical" evidence="5">
    <location>
        <begin position="240"/>
        <end position="260"/>
    </location>
</feature>
<feature type="transmembrane region" description="Helical" evidence="5">
    <location>
        <begin position="329"/>
        <end position="350"/>
    </location>
</feature>
<evidence type="ECO:0000256" key="2">
    <source>
        <dbReference type="ARBA" id="ARBA00022692"/>
    </source>
</evidence>
<evidence type="ECO:0000313" key="8">
    <source>
        <dbReference type="Proteomes" id="UP000249354"/>
    </source>
</evidence>
<dbReference type="PANTHER" id="PTHR10846">
    <property type="entry name" value="SODIUM/POTASSIUM/CALCIUM EXCHANGER"/>
    <property type="match status" value="1"/>
</dbReference>
<feature type="transmembrane region" description="Helical" evidence="5">
    <location>
        <begin position="127"/>
        <end position="146"/>
    </location>
</feature>
<dbReference type="GO" id="GO:0005886">
    <property type="term" value="C:plasma membrane"/>
    <property type="evidence" value="ECO:0007669"/>
    <property type="project" value="TreeGrafter"/>
</dbReference>
<gene>
    <name evidence="7" type="ORF">DCF25_01725</name>
</gene>
<dbReference type="NCBIfam" id="TIGR00367">
    <property type="entry name" value="calcium/sodium antiporter"/>
    <property type="match status" value="1"/>
</dbReference>
<feature type="transmembrane region" description="Helical" evidence="5">
    <location>
        <begin position="305"/>
        <end position="323"/>
    </location>
</feature>
<dbReference type="PANTHER" id="PTHR10846:SF8">
    <property type="entry name" value="INNER MEMBRANE PROTEIN YRBG"/>
    <property type="match status" value="1"/>
</dbReference>
<feature type="transmembrane region" description="Helical" evidence="5">
    <location>
        <begin position="69"/>
        <end position="92"/>
    </location>
</feature>
<feature type="transmembrane region" description="Helical" evidence="5">
    <location>
        <begin position="200"/>
        <end position="219"/>
    </location>
</feature>